<organism evidence="1">
    <name type="scientific">Entomoneis paludosa</name>
    <dbReference type="NCBI Taxonomy" id="265537"/>
    <lineage>
        <taxon>Eukaryota</taxon>
        <taxon>Sar</taxon>
        <taxon>Stramenopiles</taxon>
        <taxon>Ochrophyta</taxon>
        <taxon>Bacillariophyta</taxon>
        <taxon>Bacillariophyceae</taxon>
        <taxon>Bacillariophycidae</taxon>
        <taxon>Entomoneidaceae</taxon>
        <taxon>Entomoneis</taxon>
    </lineage>
</organism>
<dbReference type="AlphaFoldDB" id="A0A7S2YG90"/>
<reference evidence="1" key="1">
    <citation type="submission" date="2021-01" db="EMBL/GenBank/DDBJ databases">
        <authorList>
            <person name="Corre E."/>
            <person name="Pelletier E."/>
            <person name="Niang G."/>
            <person name="Scheremetjew M."/>
            <person name="Finn R."/>
            <person name="Kale V."/>
            <person name="Holt S."/>
            <person name="Cochrane G."/>
            <person name="Meng A."/>
            <person name="Brown T."/>
            <person name="Cohen L."/>
        </authorList>
    </citation>
    <scope>NUCLEOTIDE SEQUENCE</scope>
    <source>
        <strain evidence="1">CCMP125</strain>
    </source>
</reference>
<sequence>MNLPAHLQDLFNEDGEVTVVTDNCKGHRKRTVIEPIKDYPGRDWGDTNSAEANSCRWQASKADKAPMLKSRRFPDHQQPPTALLDMMHTIPKQRQGSRTTPGPFIPLTYATQEQQNQSTGEYISSILDQLELFSDL</sequence>
<protein>
    <submittedName>
        <fullName evidence="1">Uncharacterized protein</fullName>
    </submittedName>
</protein>
<name>A0A7S2YG90_9STRA</name>
<gene>
    <name evidence="1" type="ORF">APAL1065_LOCUS16291</name>
</gene>
<dbReference type="EMBL" id="HBHT01024277">
    <property type="protein sequence ID" value="CAD9975477.1"/>
    <property type="molecule type" value="Transcribed_RNA"/>
</dbReference>
<proteinExistence type="predicted"/>
<accession>A0A7S2YG90</accession>
<evidence type="ECO:0000313" key="1">
    <source>
        <dbReference type="EMBL" id="CAD9975477.1"/>
    </source>
</evidence>